<dbReference type="AlphaFoldDB" id="A0A6G7XI10"/>
<dbReference type="KEGG" id="lvi:G7068_13615"/>
<evidence type="ECO:0000313" key="3">
    <source>
        <dbReference type="Proteomes" id="UP000502677"/>
    </source>
</evidence>
<dbReference type="Gene3D" id="3.90.320.10">
    <property type="match status" value="1"/>
</dbReference>
<dbReference type="InterPro" id="IPR011604">
    <property type="entry name" value="PDDEXK-like_dom_sf"/>
</dbReference>
<keyword evidence="3" id="KW-1185">Reference proteome</keyword>
<gene>
    <name evidence="2" type="ORF">G7068_13615</name>
</gene>
<proteinExistence type="predicted"/>
<dbReference type="EMBL" id="CP049863">
    <property type="protein sequence ID" value="QIK64116.1"/>
    <property type="molecule type" value="Genomic_DNA"/>
</dbReference>
<name>A0A6G7XI10_9MICO</name>
<dbReference type="InterPro" id="IPR024432">
    <property type="entry name" value="Put_RecE_PDDEXK-like_dom"/>
</dbReference>
<feature type="domain" description="Putative exodeoxyribonuclease 8 PDDEXK-like" evidence="1">
    <location>
        <begin position="27"/>
        <end position="263"/>
    </location>
</feature>
<evidence type="ECO:0000259" key="1">
    <source>
        <dbReference type="Pfam" id="PF12684"/>
    </source>
</evidence>
<protein>
    <recommendedName>
        <fullName evidence="1">Putative exodeoxyribonuclease 8 PDDEXK-like domain-containing protein</fullName>
    </recommendedName>
</protein>
<evidence type="ECO:0000313" key="2">
    <source>
        <dbReference type="EMBL" id="QIK64116.1"/>
    </source>
</evidence>
<sequence length="290" mass="33037">MSEQMRREGVVYGMPEAEYHAPRDELSSAGAKLILECAAKFKYQVIDGNRVHRPAFDLGTAVHTKVLGVGAEFIEYPNEHLTASGNVSTKAATVLWENEMREAGHIILTPAQALQADCMAEAVLREPESRRLFEREGNAEVSIFHELNGVKRRGRFDYLPSEGGFAVDLKTTLDASPFGFRSSVENFGYHIQYGHYTDILERITGEKRDMIFVVVEKAPPYLVNVIRFDELEDYARFGETEALEAVDRYRRCMESGEWPGYLEQGITKIKPSMRLVYDFQDKYESEEMQL</sequence>
<reference evidence="2 3" key="1">
    <citation type="submission" date="2020-03" db="EMBL/GenBank/DDBJ databases">
        <title>Leucobacter sp. nov., isolated from beetles.</title>
        <authorList>
            <person name="Hyun D.-W."/>
            <person name="Bae J.-W."/>
        </authorList>
    </citation>
    <scope>NUCLEOTIDE SEQUENCE [LARGE SCALE GENOMIC DNA]</scope>
    <source>
        <strain evidence="2 3">HDW9C</strain>
    </source>
</reference>
<dbReference type="Proteomes" id="UP000502677">
    <property type="component" value="Chromosome"/>
</dbReference>
<organism evidence="2 3">
    <name type="scientific">Leucobacter viscericola</name>
    <dbReference type="NCBI Taxonomy" id="2714935"/>
    <lineage>
        <taxon>Bacteria</taxon>
        <taxon>Bacillati</taxon>
        <taxon>Actinomycetota</taxon>
        <taxon>Actinomycetes</taxon>
        <taxon>Micrococcales</taxon>
        <taxon>Microbacteriaceae</taxon>
        <taxon>Leucobacter</taxon>
    </lineage>
</organism>
<dbReference type="Pfam" id="PF12684">
    <property type="entry name" value="DUF3799"/>
    <property type="match status" value="1"/>
</dbReference>
<dbReference type="RefSeq" id="WP_166292456.1">
    <property type="nucleotide sequence ID" value="NZ_CP049863.1"/>
</dbReference>
<accession>A0A6G7XI10</accession>